<evidence type="ECO:0000313" key="2">
    <source>
        <dbReference type="EMBL" id="VAW36850.1"/>
    </source>
</evidence>
<protein>
    <submittedName>
        <fullName evidence="2">Uncharacterized protein</fullName>
    </submittedName>
</protein>
<feature type="transmembrane region" description="Helical" evidence="1">
    <location>
        <begin position="117"/>
        <end position="142"/>
    </location>
</feature>
<feature type="transmembrane region" description="Helical" evidence="1">
    <location>
        <begin position="12"/>
        <end position="29"/>
    </location>
</feature>
<feature type="transmembrane region" description="Helical" evidence="1">
    <location>
        <begin position="148"/>
        <end position="165"/>
    </location>
</feature>
<dbReference type="AlphaFoldDB" id="A0A3B0V7F5"/>
<keyword evidence="1" id="KW-0472">Membrane</keyword>
<evidence type="ECO:0000256" key="1">
    <source>
        <dbReference type="SAM" id="Phobius"/>
    </source>
</evidence>
<feature type="transmembrane region" description="Helical" evidence="1">
    <location>
        <begin position="35"/>
        <end position="53"/>
    </location>
</feature>
<accession>A0A3B0V7F5</accession>
<reference evidence="2" key="1">
    <citation type="submission" date="2018-06" db="EMBL/GenBank/DDBJ databases">
        <authorList>
            <person name="Zhirakovskaya E."/>
        </authorList>
    </citation>
    <scope>NUCLEOTIDE SEQUENCE</scope>
</reference>
<feature type="transmembrane region" description="Helical" evidence="1">
    <location>
        <begin position="89"/>
        <end position="110"/>
    </location>
</feature>
<feature type="transmembrane region" description="Helical" evidence="1">
    <location>
        <begin position="65"/>
        <end position="83"/>
    </location>
</feature>
<organism evidence="2">
    <name type="scientific">hydrothermal vent metagenome</name>
    <dbReference type="NCBI Taxonomy" id="652676"/>
    <lineage>
        <taxon>unclassified sequences</taxon>
        <taxon>metagenomes</taxon>
        <taxon>ecological metagenomes</taxon>
    </lineage>
</organism>
<keyword evidence="1" id="KW-1133">Transmembrane helix</keyword>
<keyword evidence="1" id="KW-0812">Transmembrane</keyword>
<gene>
    <name evidence="2" type="ORF">MNBD_CHLOROFLEXI01-4620</name>
</gene>
<proteinExistence type="predicted"/>
<name>A0A3B0V7F5_9ZZZZ</name>
<sequence length="179" mass="18723">MEMRKKDTAGGLILVGIGLWALLNQFVTINLPGNLGLLFLPGLGAMFLAWGILTRNGGLMIPGGILSGIGWGAYAISGPFSVWQGDSEGGVFLMSLGLGFGLITLVTAVFTNKTHMWALIPGSIIFLVGTSILFGGAMLTAVSLLGKLWPVGLILLGATVLYKGIKENGLAEKSLKETF</sequence>
<dbReference type="EMBL" id="UOEU01000640">
    <property type="protein sequence ID" value="VAW36850.1"/>
    <property type="molecule type" value="Genomic_DNA"/>
</dbReference>